<gene>
    <name evidence="6" type="ORF">FN960_07175</name>
</gene>
<dbReference type="Proteomes" id="UP000318521">
    <property type="component" value="Unassembled WGS sequence"/>
</dbReference>
<accession>A0A554A1E0</accession>
<keyword evidence="3" id="KW-0238">DNA-binding</keyword>
<dbReference type="InterPro" id="IPR036388">
    <property type="entry name" value="WH-like_DNA-bd_sf"/>
</dbReference>
<dbReference type="CDD" id="cd05466">
    <property type="entry name" value="PBP2_LTTR_substrate"/>
    <property type="match status" value="1"/>
</dbReference>
<keyword evidence="2" id="KW-0805">Transcription regulation</keyword>
<organism evidence="6 7">
    <name type="scientific">Alkalicoccobacillus porphyridii</name>
    <dbReference type="NCBI Taxonomy" id="2597270"/>
    <lineage>
        <taxon>Bacteria</taxon>
        <taxon>Bacillati</taxon>
        <taxon>Bacillota</taxon>
        <taxon>Bacilli</taxon>
        <taxon>Bacillales</taxon>
        <taxon>Bacillaceae</taxon>
        <taxon>Alkalicoccobacillus</taxon>
    </lineage>
</organism>
<evidence type="ECO:0000256" key="2">
    <source>
        <dbReference type="ARBA" id="ARBA00023015"/>
    </source>
</evidence>
<dbReference type="PANTHER" id="PTHR30126:SF100">
    <property type="entry name" value="LYSR-FAMILY TRANSCRIPTIONAL REGULATOR"/>
    <property type="match status" value="1"/>
</dbReference>
<dbReference type="OrthoDB" id="9803735at2"/>
<dbReference type="EMBL" id="VLXZ01000003">
    <property type="protein sequence ID" value="TSB47510.1"/>
    <property type="molecule type" value="Genomic_DNA"/>
</dbReference>
<dbReference type="InterPro" id="IPR036390">
    <property type="entry name" value="WH_DNA-bd_sf"/>
</dbReference>
<name>A0A554A1E0_9BACI</name>
<dbReference type="GO" id="GO:0000976">
    <property type="term" value="F:transcription cis-regulatory region binding"/>
    <property type="evidence" value="ECO:0007669"/>
    <property type="project" value="TreeGrafter"/>
</dbReference>
<evidence type="ECO:0000313" key="6">
    <source>
        <dbReference type="EMBL" id="TSB47510.1"/>
    </source>
</evidence>
<protein>
    <submittedName>
        <fullName evidence="6">LysR family transcriptional regulator</fullName>
    </submittedName>
</protein>
<dbReference type="GO" id="GO:0003700">
    <property type="term" value="F:DNA-binding transcription factor activity"/>
    <property type="evidence" value="ECO:0007669"/>
    <property type="project" value="InterPro"/>
</dbReference>
<evidence type="ECO:0000256" key="1">
    <source>
        <dbReference type="ARBA" id="ARBA00009437"/>
    </source>
</evidence>
<comment type="caution">
    <text evidence="6">The sequence shown here is derived from an EMBL/GenBank/DDBJ whole genome shotgun (WGS) entry which is preliminary data.</text>
</comment>
<keyword evidence="7" id="KW-1185">Reference proteome</keyword>
<dbReference type="PRINTS" id="PR00039">
    <property type="entry name" value="HTHLYSR"/>
</dbReference>
<comment type="similarity">
    <text evidence="1">Belongs to the LysR transcriptional regulatory family.</text>
</comment>
<dbReference type="InterPro" id="IPR005119">
    <property type="entry name" value="LysR_subst-bd"/>
</dbReference>
<sequence length="302" mass="34101">MDMKQVKTFIVASECLNFTKCAEQLNYAQSTVTSQIKNLETELGVSLFERLGNKLVLTAPGQSFILHAKAILSQYNLAVQELQQQSTITIAATESQSTYKLPALLSEIRKLHPHTQIIMRPMHQIARIHEGLQTGEIDIAFLFSDSDQSKPSHIKKQTLAKGQIVLVASTTHTLVQQPICTIEDVKEETWIVTEKDCSYRNLLEHSLSLFNIKPRSTYEITTIEALKSCVKSGLGIALLPREAVAQEVRNGELYILNWAKTDDHSIHHHIIWHKDKQLTPFLKSLIEASKQQFSSHHSQIDV</sequence>
<dbReference type="RefSeq" id="WP_143848010.1">
    <property type="nucleotide sequence ID" value="NZ_VLXZ01000003.1"/>
</dbReference>
<dbReference type="Pfam" id="PF00126">
    <property type="entry name" value="HTH_1"/>
    <property type="match status" value="1"/>
</dbReference>
<dbReference type="AlphaFoldDB" id="A0A554A1E0"/>
<dbReference type="Gene3D" id="3.40.190.290">
    <property type="match status" value="1"/>
</dbReference>
<dbReference type="FunFam" id="1.10.10.10:FF:000001">
    <property type="entry name" value="LysR family transcriptional regulator"/>
    <property type="match status" value="1"/>
</dbReference>
<evidence type="ECO:0000313" key="7">
    <source>
        <dbReference type="Proteomes" id="UP000318521"/>
    </source>
</evidence>
<dbReference type="SUPFAM" id="SSF46785">
    <property type="entry name" value="Winged helix' DNA-binding domain"/>
    <property type="match status" value="1"/>
</dbReference>
<feature type="domain" description="HTH lysR-type" evidence="5">
    <location>
        <begin position="1"/>
        <end position="58"/>
    </location>
</feature>
<proteinExistence type="inferred from homology"/>
<dbReference type="Gene3D" id="1.10.10.10">
    <property type="entry name" value="Winged helix-like DNA-binding domain superfamily/Winged helix DNA-binding domain"/>
    <property type="match status" value="1"/>
</dbReference>
<evidence type="ECO:0000256" key="3">
    <source>
        <dbReference type="ARBA" id="ARBA00023125"/>
    </source>
</evidence>
<evidence type="ECO:0000256" key="4">
    <source>
        <dbReference type="ARBA" id="ARBA00023163"/>
    </source>
</evidence>
<dbReference type="SUPFAM" id="SSF53850">
    <property type="entry name" value="Periplasmic binding protein-like II"/>
    <property type="match status" value="1"/>
</dbReference>
<dbReference type="PROSITE" id="PS50931">
    <property type="entry name" value="HTH_LYSR"/>
    <property type="match status" value="1"/>
</dbReference>
<keyword evidence="4" id="KW-0804">Transcription</keyword>
<evidence type="ECO:0000259" key="5">
    <source>
        <dbReference type="PROSITE" id="PS50931"/>
    </source>
</evidence>
<reference evidence="6 7" key="1">
    <citation type="submission" date="2019-07" db="EMBL/GenBank/DDBJ databases">
        <authorList>
            <person name="Park Y.J."/>
            <person name="Jeong S.E."/>
            <person name="Jung H.S."/>
        </authorList>
    </citation>
    <scope>NUCLEOTIDE SEQUENCE [LARGE SCALE GENOMIC DNA]</scope>
    <source>
        <strain evidence="7">P16(2019)</strain>
    </source>
</reference>
<dbReference type="PANTHER" id="PTHR30126">
    <property type="entry name" value="HTH-TYPE TRANSCRIPTIONAL REGULATOR"/>
    <property type="match status" value="1"/>
</dbReference>
<dbReference type="Pfam" id="PF03466">
    <property type="entry name" value="LysR_substrate"/>
    <property type="match status" value="1"/>
</dbReference>
<dbReference type="InterPro" id="IPR000847">
    <property type="entry name" value="LysR_HTH_N"/>
</dbReference>